<dbReference type="Proteomes" id="UP000027135">
    <property type="component" value="Unassembled WGS sequence"/>
</dbReference>
<evidence type="ECO:0000256" key="14">
    <source>
        <dbReference type="SAM" id="MobiDB-lite"/>
    </source>
</evidence>
<evidence type="ECO:0000256" key="10">
    <source>
        <dbReference type="ARBA" id="ARBA00047899"/>
    </source>
</evidence>
<keyword evidence="9 12" id="KW-0067">ATP-binding</keyword>
<evidence type="ECO:0000256" key="5">
    <source>
        <dbReference type="ARBA" id="ARBA00022679"/>
    </source>
</evidence>
<dbReference type="InterPro" id="IPR017441">
    <property type="entry name" value="Protein_kinase_ATP_BS"/>
</dbReference>
<keyword evidence="17" id="KW-1185">Reference proteome</keyword>
<evidence type="ECO:0000256" key="3">
    <source>
        <dbReference type="ARBA" id="ARBA00022527"/>
    </source>
</evidence>
<feature type="binding site" evidence="12">
    <location>
        <position position="346"/>
    </location>
    <ligand>
        <name>ATP</name>
        <dbReference type="ChEBI" id="CHEBI:30616"/>
    </ligand>
</feature>
<sequence>MARMRRMFFSIQKRIKKVNLKNLRVLNHGLKVESRKRLLADRARLEAEVEHLQVELKAKNCVINYKESQLICVAALEEQAEQLAQTIRTMMSEDERIRKQFQYLSMRLEANENEIEVLQSGVAELKDLLLRTHAILKNKELRIKLLEEAQNEMASKDCELRVYEEEMHGLIRKLVKAEEMVATKDKLIERLLYNLNVVFEHNNDLINHYFQVCDRLEVLEAQHCHKEKIRCSKGTSFASTNADHGRNAEDNLLAKRLPSYVYTRRTLKEYSDDPNGPQGNEQEAEQAHSNQPINAPSVARAEPSQYHTATLDDFKNLRDLGSGGYGAVFLVEKNGGIDHRRLYAMKTLQKKEIFETLKGPEMFITECLVHEKARGSPFLVKLYYRFCTNETIYLLLEYYPGGDMLDLLMQLDTISEDEARVYLAEVILAIEHLHRIGIIHRDIKPENILIDARGHIAVTDYGLCKQMIYAKADRTDSFCGTKAYMAPEMVTSGGHGMEVDWWAVGILAYEMLAGRTPFVIQGEEEEEDKKKISLMVRICSEDPVIPDEFLPDVAHLVTRLLEKDPQKRLGAGNEGAAAIKRHQFFHGINWASVEQKAIDMPYLPRVNDKAHVDAVQDIPESDRFTKNEKFTLKRQERLCDCTTPAPGCHLHAHSRSEQVECPGQADNGDRVMPINGDVRDEGLQTVETQSSGKEEGNIETNNYIINSSPRQL</sequence>
<evidence type="ECO:0000256" key="2">
    <source>
        <dbReference type="ARBA" id="ARBA00012513"/>
    </source>
</evidence>
<evidence type="ECO:0000259" key="15">
    <source>
        <dbReference type="PROSITE" id="PS50011"/>
    </source>
</evidence>
<dbReference type="EC" id="2.7.11.1" evidence="2"/>
<proteinExistence type="predicted"/>
<evidence type="ECO:0000256" key="11">
    <source>
        <dbReference type="ARBA" id="ARBA00048679"/>
    </source>
</evidence>
<dbReference type="Pfam" id="PF00069">
    <property type="entry name" value="Pkinase"/>
    <property type="match status" value="1"/>
</dbReference>
<dbReference type="eggNOG" id="KOG0603">
    <property type="taxonomic scope" value="Eukaryota"/>
</dbReference>
<feature type="compositionally biased region" description="Polar residues" evidence="14">
    <location>
        <begin position="698"/>
        <end position="712"/>
    </location>
</feature>
<keyword evidence="13" id="KW-0175">Coiled coil</keyword>
<dbReference type="GO" id="GO:0005524">
    <property type="term" value="F:ATP binding"/>
    <property type="evidence" value="ECO:0007669"/>
    <property type="project" value="UniProtKB-UniRule"/>
</dbReference>
<dbReference type="InterPro" id="IPR008271">
    <property type="entry name" value="Ser/Thr_kinase_AS"/>
</dbReference>
<evidence type="ECO:0000256" key="9">
    <source>
        <dbReference type="ARBA" id="ARBA00022840"/>
    </source>
</evidence>
<dbReference type="EMBL" id="KK852936">
    <property type="protein sequence ID" value="KDR13582.1"/>
    <property type="molecule type" value="Genomic_DNA"/>
</dbReference>
<dbReference type="PROSITE" id="PS00108">
    <property type="entry name" value="PROTEIN_KINASE_ST"/>
    <property type="match status" value="1"/>
</dbReference>
<keyword evidence="8 16" id="KW-0418">Kinase</keyword>
<evidence type="ECO:0000256" key="8">
    <source>
        <dbReference type="ARBA" id="ARBA00022777"/>
    </source>
</evidence>
<dbReference type="PROSITE" id="PS50011">
    <property type="entry name" value="PROTEIN_KINASE_DOM"/>
    <property type="match status" value="1"/>
</dbReference>
<evidence type="ECO:0000256" key="6">
    <source>
        <dbReference type="ARBA" id="ARBA00022737"/>
    </source>
</evidence>
<keyword evidence="3" id="KW-0723">Serine/threonine-protein kinase</keyword>
<dbReference type="Gene3D" id="1.10.510.10">
    <property type="entry name" value="Transferase(Phosphotransferase) domain 1"/>
    <property type="match status" value="1"/>
</dbReference>
<keyword evidence="7 12" id="KW-0547">Nucleotide-binding</keyword>
<protein>
    <recommendedName>
        <fullName evidence="2">non-specific serine/threonine protein kinase</fullName>
        <ecNumber evidence="2">2.7.11.1</ecNumber>
    </recommendedName>
</protein>
<evidence type="ECO:0000256" key="13">
    <source>
        <dbReference type="SAM" id="Coils"/>
    </source>
</evidence>
<dbReference type="SUPFAM" id="SSF56112">
    <property type="entry name" value="Protein kinase-like (PK-like)"/>
    <property type="match status" value="1"/>
</dbReference>
<evidence type="ECO:0000256" key="4">
    <source>
        <dbReference type="ARBA" id="ARBA00022553"/>
    </source>
</evidence>
<dbReference type="SMART" id="SM00220">
    <property type="entry name" value="S_TKc"/>
    <property type="match status" value="1"/>
</dbReference>
<feature type="domain" description="Protein kinase" evidence="15">
    <location>
        <begin position="314"/>
        <end position="585"/>
    </location>
</feature>
<evidence type="ECO:0000313" key="16">
    <source>
        <dbReference type="EMBL" id="KDR13582.1"/>
    </source>
</evidence>
<keyword evidence="4" id="KW-0597">Phosphoprotein</keyword>
<accession>A0A067QUL3</accession>
<reference evidence="16 17" key="1">
    <citation type="journal article" date="2014" name="Nat. Commun.">
        <title>Molecular traces of alternative social organization in a termite genome.</title>
        <authorList>
            <person name="Terrapon N."/>
            <person name="Li C."/>
            <person name="Robertson H.M."/>
            <person name="Ji L."/>
            <person name="Meng X."/>
            <person name="Booth W."/>
            <person name="Chen Z."/>
            <person name="Childers C.P."/>
            <person name="Glastad K.M."/>
            <person name="Gokhale K."/>
            <person name="Gowin J."/>
            <person name="Gronenberg W."/>
            <person name="Hermansen R.A."/>
            <person name="Hu H."/>
            <person name="Hunt B.G."/>
            <person name="Huylmans A.K."/>
            <person name="Khalil S.M."/>
            <person name="Mitchell R.D."/>
            <person name="Munoz-Torres M.C."/>
            <person name="Mustard J.A."/>
            <person name="Pan H."/>
            <person name="Reese J.T."/>
            <person name="Scharf M.E."/>
            <person name="Sun F."/>
            <person name="Vogel H."/>
            <person name="Xiao J."/>
            <person name="Yang W."/>
            <person name="Yang Z."/>
            <person name="Yang Z."/>
            <person name="Zhou J."/>
            <person name="Zhu J."/>
            <person name="Brent C.S."/>
            <person name="Elsik C.G."/>
            <person name="Goodisman M.A."/>
            <person name="Liberles D.A."/>
            <person name="Roe R.M."/>
            <person name="Vargo E.L."/>
            <person name="Vilcinskas A."/>
            <person name="Wang J."/>
            <person name="Bornberg-Bauer E."/>
            <person name="Korb J."/>
            <person name="Zhang G."/>
            <person name="Liebig J."/>
        </authorList>
    </citation>
    <scope>NUCLEOTIDE SEQUENCE [LARGE SCALE GENOMIC DNA]</scope>
    <source>
        <tissue evidence="16">Whole organism</tissue>
    </source>
</reference>
<dbReference type="Gene3D" id="3.30.200.20">
    <property type="entry name" value="Phosphorylase Kinase, domain 1"/>
    <property type="match status" value="1"/>
</dbReference>
<comment type="catalytic activity">
    <reaction evidence="11">
        <text>L-seryl-[protein] + ATP = O-phospho-L-seryl-[protein] + ADP + H(+)</text>
        <dbReference type="Rhea" id="RHEA:17989"/>
        <dbReference type="Rhea" id="RHEA-COMP:9863"/>
        <dbReference type="Rhea" id="RHEA-COMP:11604"/>
        <dbReference type="ChEBI" id="CHEBI:15378"/>
        <dbReference type="ChEBI" id="CHEBI:29999"/>
        <dbReference type="ChEBI" id="CHEBI:30616"/>
        <dbReference type="ChEBI" id="CHEBI:83421"/>
        <dbReference type="ChEBI" id="CHEBI:456216"/>
        <dbReference type="EC" id="2.7.11.1"/>
    </reaction>
</comment>
<evidence type="ECO:0000313" key="17">
    <source>
        <dbReference type="Proteomes" id="UP000027135"/>
    </source>
</evidence>
<evidence type="ECO:0000256" key="7">
    <source>
        <dbReference type="ARBA" id="ARBA00022741"/>
    </source>
</evidence>
<evidence type="ECO:0000256" key="1">
    <source>
        <dbReference type="ARBA" id="ARBA00001946"/>
    </source>
</evidence>
<keyword evidence="6" id="KW-0677">Repeat</keyword>
<dbReference type="FunFam" id="1.10.510.10:FF:000109">
    <property type="entry name" value="Ribosomal protein S6 kinase"/>
    <property type="match status" value="1"/>
</dbReference>
<dbReference type="STRING" id="136037.A0A067QUL3"/>
<dbReference type="GO" id="GO:0004674">
    <property type="term" value="F:protein serine/threonine kinase activity"/>
    <property type="evidence" value="ECO:0007669"/>
    <property type="project" value="UniProtKB-KW"/>
</dbReference>
<feature type="compositionally biased region" description="Polar residues" evidence="14">
    <location>
        <begin position="277"/>
        <end position="291"/>
    </location>
</feature>
<dbReference type="PANTHER" id="PTHR24351">
    <property type="entry name" value="RIBOSOMAL PROTEIN S6 KINASE"/>
    <property type="match status" value="1"/>
</dbReference>
<organism evidence="16 17">
    <name type="scientific">Zootermopsis nevadensis</name>
    <name type="common">Dampwood termite</name>
    <dbReference type="NCBI Taxonomy" id="136037"/>
    <lineage>
        <taxon>Eukaryota</taxon>
        <taxon>Metazoa</taxon>
        <taxon>Ecdysozoa</taxon>
        <taxon>Arthropoda</taxon>
        <taxon>Hexapoda</taxon>
        <taxon>Insecta</taxon>
        <taxon>Pterygota</taxon>
        <taxon>Neoptera</taxon>
        <taxon>Polyneoptera</taxon>
        <taxon>Dictyoptera</taxon>
        <taxon>Blattodea</taxon>
        <taxon>Blattoidea</taxon>
        <taxon>Termitoidae</taxon>
        <taxon>Termopsidae</taxon>
        <taxon>Zootermopsis</taxon>
    </lineage>
</organism>
<evidence type="ECO:0000256" key="12">
    <source>
        <dbReference type="PROSITE-ProRule" id="PRU10141"/>
    </source>
</evidence>
<dbReference type="InParanoid" id="A0A067QUL3"/>
<feature type="region of interest" description="Disordered" evidence="14">
    <location>
        <begin position="686"/>
        <end position="712"/>
    </location>
</feature>
<feature type="coiled-coil region" evidence="13">
    <location>
        <begin position="35"/>
        <end position="180"/>
    </location>
</feature>
<dbReference type="InterPro" id="IPR011009">
    <property type="entry name" value="Kinase-like_dom_sf"/>
</dbReference>
<dbReference type="InterPro" id="IPR000719">
    <property type="entry name" value="Prot_kinase_dom"/>
</dbReference>
<comment type="catalytic activity">
    <reaction evidence="10">
        <text>L-threonyl-[protein] + ATP = O-phospho-L-threonyl-[protein] + ADP + H(+)</text>
        <dbReference type="Rhea" id="RHEA:46608"/>
        <dbReference type="Rhea" id="RHEA-COMP:11060"/>
        <dbReference type="Rhea" id="RHEA-COMP:11605"/>
        <dbReference type="ChEBI" id="CHEBI:15378"/>
        <dbReference type="ChEBI" id="CHEBI:30013"/>
        <dbReference type="ChEBI" id="CHEBI:30616"/>
        <dbReference type="ChEBI" id="CHEBI:61977"/>
        <dbReference type="ChEBI" id="CHEBI:456216"/>
        <dbReference type="EC" id="2.7.11.1"/>
    </reaction>
</comment>
<comment type="cofactor">
    <cofactor evidence="1">
        <name>Mg(2+)</name>
        <dbReference type="ChEBI" id="CHEBI:18420"/>
    </cofactor>
</comment>
<gene>
    <name evidence="16" type="ORF">L798_12271</name>
</gene>
<keyword evidence="5" id="KW-0808">Transferase</keyword>
<name>A0A067QUL3_ZOONE</name>
<feature type="region of interest" description="Disordered" evidence="14">
    <location>
        <begin position="269"/>
        <end position="291"/>
    </location>
</feature>
<dbReference type="PROSITE" id="PS00107">
    <property type="entry name" value="PROTEIN_KINASE_ATP"/>
    <property type="match status" value="1"/>
</dbReference>
<dbReference type="AlphaFoldDB" id="A0A067QUL3"/>